<proteinExistence type="predicted"/>
<gene>
    <name evidence="1" type="ORF">AAFF_G00092960</name>
</gene>
<comment type="caution">
    <text evidence="1">The sequence shown here is derived from an EMBL/GenBank/DDBJ whole genome shotgun (WGS) entry which is preliminary data.</text>
</comment>
<name>A0AAD7T2P2_9TELE</name>
<reference evidence="1" key="1">
    <citation type="journal article" date="2023" name="Science">
        <title>Genome structures resolve the early diversification of teleost fishes.</title>
        <authorList>
            <person name="Parey E."/>
            <person name="Louis A."/>
            <person name="Montfort J."/>
            <person name="Bouchez O."/>
            <person name="Roques C."/>
            <person name="Iampietro C."/>
            <person name="Lluch J."/>
            <person name="Castinel A."/>
            <person name="Donnadieu C."/>
            <person name="Desvignes T."/>
            <person name="Floi Bucao C."/>
            <person name="Jouanno E."/>
            <person name="Wen M."/>
            <person name="Mejri S."/>
            <person name="Dirks R."/>
            <person name="Jansen H."/>
            <person name="Henkel C."/>
            <person name="Chen W.J."/>
            <person name="Zahm M."/>
            <person name="Cabau C."/>
            <person name="Klopp C."/>
            <person name="Thompson A.W."/>
            <person name="Robinson-Rechavi M."/>
            <person name="Braasch I."/>
            <person name="Lecointre G."/>
            <person name="Bobe J."/>
            <person name="Postlethwait J.H."/>
            <person name="Berthelot C."/>
            <person name="Roest Crollius H."/>
            <person name="Guiguen Y."/>
        </authorList>
    </citation>
    <scope>NUCLEOTIDE SEQUENCE</scope>
    <source>
        <strain evidence="1">NC1722</strain>
    </source>
</reference>
<sequence>MGVICKGQLPLAAVAPSKKVSPLSIRNRSARVLCNHVKHMPIIEQKVCECLCESSTLARMRNFDHDS</sequence>
<dbReference type="AlphaFoldDB" id="A0AAD7T2P2"/>
<organism evidence="1 2">
    <name type="scientific">Aldrovandia affinis</name>
    <dbReference type="NCBI Taxonomy" id="143900"/>
    <lineage>
        <taxon>Eukaryota</taxon>
        <taxon>Metazoa</taxon>
        <taxon>Chordata</taxon>
        <taxon>Craniata</taxon>
        <taxon>Vertebrata</taxon>
        <taxon>Euteleostomi</taxon>
        <taxon>Actinopterygii</taxon>
        <taxon>Neopterygii</taxon>
        <taxon>Teleostei</taxon>
        <taxon>Notacanthiformes</taxon>
        <taxon>Halosauridae</taxon>
        <taxon>Aldrovandia</taxon>
    </lineage>
</organism>
<evidence type="ECO:0000313" key="1">
    <source>
        <dbReference type="EMBL" id="KAJ8413300.1"/>
    </source>
</evidence>
<accession>A0AAD7T2P2</accession>
<dbReference type="EMBL" id="JAINUG010000016">
    <property type="protein sequence ID" value="KAJ8413300.1"/>
    <property type="molecule type" value="Genomic_DNA"/>
</dbReference>
<protein>
    <submittedName>
        <fullName evidence="1">Uncharacterized protein</fullName>
    </submittedName>
</protein>
<keyword evidence="2" id="KW-1185">Reference proteome</keyword>
<evidence type="ECO:0000313" key="2">
    <source>
        <dbReference type="Proteomes" id="UP001221898"/>
    </source>
</evidence>
<dbReference type="Proteomes" id="UP001221898">
    <property type="component" value="Unassembled WGS sequence"/>
</dbReference>